<evidence type="ECO:0000256" key="5">
    <source>
        <dbReference type="SAM" id="Phobius"/>
    </source>
</evidence>
<keyword evidence="1 5" id="KW-0812">Transmembrane</keyword>
<feature type="region of interest" description="Disordered" evidence="4">
    <location>
        <begin position="22"/>
        <end position="90"/>
    </location>
</feature>
<dbReference type="PANTHER" id="PTHR28263">
    <property type="entry name" value="GOLGI TO ER TRAFFIC PROTEIN 2"/>
    <property type="match status" value="1"/>
</dbReference>
<evidence type="ECO:0008006" key="8">
    <source>
        <dbReference type="Google" id="ProtNLM"/>
    </source>
</evidence>
<keyword evidence="7" id="KW-1185">Reference proteome</keyword>
<evidence type="ECO:0000256" key="2">
    <source>
        <dbReference type="ARBA" id="ARBA00022989"/>
    </source>
</evidence>
<evidence type="ECO:0000256" key="3">
    <source>
        <dbReference type="ARBA" id="ARBA00023136"/>
    </source>
</evidence>
<feature type="transmembrane region" description="Helical" evidence="5">
    <location>
        <begin position="252"/>
        <end position="270"/>
    </location>
</feature>
<organism evidence="6 7">
    <name type="scientific">Naematelia encephala</name>
    <dbReference type="NCBI Taxonomy" id="71784"/>
    <lineage>
        <taxon>Eukaryota</taxon>
        <taxon>Fungi</taxon>
        <taxon>Dikarya</taxon>
        <taxon>Basidiomycota</taxon>
        <taxon>Agaricomycotina</taxon>
        <taxon>Tremellomycetes</taxon>
        <taxon>Tremellales</taxon>
        <taxon>Naemateliaceae</taxon>
        <taxon>Naematelia</taxon>
    </lineage>
</organism>
<evidence type="ECO:0000313" key="6">
    <source>
        <dbReference type="EMBL" id="ORY25351.1"/>
    </source>
</evidence>
<feature type="compositionally biased region" description="Low complexity" evidence="4">
    <location>
        <begin position="69"/>
        <end position="81"/>
    </location>
</feature>
<dbReference type="STRING" id="71784.A0A1Y2AS18"/>
<keyword evidence="3 5" id="KW-0472">Membrane</keyword>
<name>A0A1Y2AS18_9TREE</name>
<dbReference type="AlphaFoldDB" id="A0A1Y2AS18"/>
<proteinExistence type="predicted"/>
<dbReference type="PANTHER" id="PTHR28263:SF1">
    <property type="entry name" value="GOLGI TO ER TRAFFIC PROTEIN 2"/>
    <property type="match status" value="1"/>
</dbReference>
<dbReference type="InParanoid" id="A0A1Y2AS18"/>
<reference evidence="6 7" key="1">
    <citation type="submission" date="2016-07" db="EMBL/GenBank/DDBJ databases">
        <title>Pervasive Adenine N6-methylation of Active Genes in Fungi.</title>
        <authorList>
            <consortium name="DOE Joint Genome Institute"/>
            <person name="Mondo S.J."/>
            <person name="Dannebaum R.O."/>
            <person name="Kuo R.C."/>
            <person name="Labutti K."/>
            <person name="Haridas S."/>
            <person name="Kuo A."/>
            <person name="Salamov A."/>
            <person name="Ahrendt S.R."/>
            <person name="Lipzen A."/>
            <person name="Sullivan W."/>
            <person name="Andreopoulos W.B."/>
            <person name="Clum A."/>
            <person name="Lindquist E."/>
            <person name="Daum C."/>
            <person name="Ramamoorthy G.K."/>
            <person name="Gryganskyi A."/>
            <person name="Culley D."/>
            <person name="Magnuson J.K."/>
            <person name="James T.Y."/>
            <person name="O'Malley M.A."/>
            <person name="Stajich J.E."/>
            <person name="Spatafora J.W."/>
            <person name="Visel A."/>
            <person name="Grigoriev I.V."/>
        </authorList>
    </citation>
    <scope>NUCLEOTIDE SEQUENCE [LARGE SCALE GENOMIC DNA]</scope>
    <source>
        <strain evidence="6 7">68-887.2</strain>
    </source>
</reference>
<dbReference type="InterPro" id="IPR028143">
    <property type="entry name" value="Get2/sif1"/>
</dbReference>
<dbReference type="OrthoDB" id="5393181at2759"/>
<feature type="transmembrane region" description="Helical" evidence="5">
    <location>
        <begin position="183"/>
        <end position="203"/>
    </location>
</feature>
<evidence type="ECO:0000256" key="1">
    <source>
        <dbReference type="ARBA" id="ARBA00022692"/>
    </source>
</evidence>
<feature type="region of interest" description="Disordered" evidence="4">
    <location>
        <begin position="130"/>
        <end position="151"/>
    </location>
</feature>
<dbReference type="Proteomes" id="UP000193986">
    <property type="component" value="Unassembled WGS sequence"/>
</dbReference>
<evidence type="ECO:0000313" key="7">
    <source>
        <dbReference type="Proteomes" id="UP000193986"/>
    </source>
</evidence>
<comment type="caution">
    <text evidence="6">The sequence shown here is derived from an EMBL/GenBank/DDBJ whole genome shotgun (WGS) entry which is preliminary data.</text>
</comment>
<gene>
    <name evidence="6" type="ORF">BCR39DRAFT_544442</name>
</gene>
<accession>A0A1Y2AS18</accession>
<dbReference type="EMBL" id="MCFC01000058">
    <property type="protein sequence ID" value="ORY25351.1"/>
    <property type="molecule type" value="Genomic_DNA"/>
</dbReference>
<keyword evidence="2 5" id="KW-1133">Transmembrane helix</keyword>
<protein>
    <recommendedName>
        <fullName evidence="8">GET complex, subunit GET2</fullName>
    </recommendedName>
</protein>
<evidence type="ECO:0000256" key="4">
    <source>
        <dbReference type="SAM" id="MobiDB-lite"/>
    </source>
</evidence>
<feature type="transmembrane region" description="Helical" evidence="5">
    <location>
        <begin position="309"/>
        <end position="330"/>
    </location>
</feature>
<sequence>MSEEAPTTDAARRAAARKAKILARGNTGLQKLAQTARGDEAEKLYGHAHGQDSSASSTPRSPPSPAPQGPIWGSTPSSSSLPGGGPSPEELRAAQEQFFSAFGGGGLGGGGGIGPGSEGIPDISQLFAQMMGGMQPPGSGGPNLLGDLDDPAGLGLGLGGAPFPFPGMPGLGPPKEKSKIQRFWPLIHLLSVLALVAFTVVWWEPALHAASNGGWKIASGRWVNRWAGLQGSTGLWGKVRGLAAGDLAPMPLFWAFTTIQLLLQTTRFFVLRSPPPPHSLIQNFLPLLPPKLARPLVTGSRYLTMLSQFWKDGCMLVFALGMVVVGSGLFSDRVSNI</sequence>
<dbReference type="GO" id="GO:0006890">
    <property type="term" value="P:retrograde vesicle-mediated transport, Golgi to endoplasmic reticulum"/>
    <property type="evidence" value="ECO:0007669"/>
    <property type="project" value="TreeGrafter"/>
</dbReference>